<dbReference type="PROSITE" id="PS50096">
    <property type="entry name" value="IQ"/>
    <property type="match status" value="10"/>
</dbReference>
<feature type="region of interest" description="Disordered" evidence="1">
    <location>
        <begin position="419"/>
        <end position="501"/>
    </location>
</feature>
<dbReference type="OrthoDB" id="252964at2759"/>
<dbReference type="Pfam" id="PF02197">
    <property type="entry name" value="RIIa"/>
    <property type="match status" value="1"/>
</dbReference>
<dbReference type="FunFam" id="1.20.5.190:FF:000055">
    <property type="entry name" value="Putative microtubule-associated protein futsch"/>
    <property type="match status" value="1"/>
</dbReference>
<dbReference type="Pfam" id="PF00612">
    <property type="entry name" value="IQ"/>
    <property type="match status" value="9"/>
</dbReference>
<dbReference type="CDD" id="cd23767">
    <property type="entry name" value="IQCD"/>
    <property type="match status" value="2"/>
</dbReference>
<dbReference type="SMART" id="SM00394">
    <property type="entry name" value="RIIa"/>
    <property type="match status" value="1"/>
</dbReference>
<keyword evidence="3" id="KW-1185">Reference proteome</keyword>
<dbReference type="PANTHER" id="PTHR10699">
    <property type="entry name" value="NEUROMODULIN"/>
    <property type="match status" value="1"/>
</dbReference>
<dbReference type="Gene3D" id="1.20.5.190">
    <property type="match status" value="5"/>
</dbReference>
<sequence>MAVPFSNTKLRVPKGFQNILEGLARECLRSQPEDIYEFGAKYFQQLLQVREQTGHDPAVHGARLEDRFYNNDSFQSPSTDPGDPQQQEAALKIQTEYRRHHAEQEVEHMKEEDAAVKIQSGFRGYQDRQKVLEMKDPEAFEKQKKETEGRSSKAGSSKESVDIDLDDPEVAEAAVKIQAGFKGYKARKEVKEKKEKTSTESKSDTNLPSEKEMAEAATKIQAGFRGHKTRQEMKGKKEEGKEDMLGELNKTELENAAIQIQAGFRGYQARKEMKHVMETHPAQQEEEVDIDLNDPEVEQAALKIQAGFKGYKTRKDFENKKVESSEAICATKNEEEEEEIDIDLNDPEVASAAVKIQAGFRARINAKKSDTAKSSSTKVSSPITVPQAESSDEVVDIDLKDPEVEKAALKIQAGFKGFKARKETQDEKKDTTETKPQEESAKKDADKDTEEAALKIQAGFRGYKTRKEVKDQMAKEEKKGEETKVEKKEEEEEEVDIDLNDPEVEQAALKIQAGFKGFQARKEIKDKMEQEGKQAESQESKVDIDFSDPEVEKAATKIQAGFKGYKTRKEMKKEDKE</sequence>
<dbReference type="InterPro" id="IPR027417">
    <property type="entry name" value="P-loop_NTPase"/>
</dbReference>
<evidence type="ECO:0000313" key="4">
    <source>
        <dbReference type="RefSeq" id="XP_022325721.1"/>
    </source>
</evidence>
<dbReference type="GeneID" id="111125839"/>
<dbReference type="PANTHER" id="PTHR10699:SF11">
    <property type="entry name" value="IGLOO, ISOFORM A"/>
    <property type="match status" value="1"/>
</dbReference>
<dbReference type="KEGG" id="cvn:111125839"/>
<organism evidence="3 4">
    <name type="scientific">Crassostrea virginica</name>
    <name type="common">Eastern oyster</name>
    <dbReference type="NCBI Taxonomy" id="6565"/>
    <lineage>
        <taxon>Eukaryota</taxon>
        <taxon>Metazoa</taxon>
        <taxon>Spiralia</taxon>
        <taxon>Lophotrochozoa</taxon>
        <taxon>Mollusca</taxon>
        <taxon>Bivalvia</taxon>
        <taxon>Autobranchia</taxon>
        <taxon>Pteriomorphia</taxon>
        <taxon>Ostreida</taxon>
        <taxon>Ostreoidea</taxon>
        <taxon>Ostreidae</taxon>
        <taxon>Crassostrea</taxon>
    </lineage>
</organism>
<dbReference type="Proteomes" id="UP000694844">
    <property type="component" value="Chromosome 3"/>
</dbReference>
<feature type="compositionally biased region" description="Low complexity" evidence="1">
    <location>
        <begin position="372"/>
        <end position="381"/>
    </location>
</feature>
<feature type="domain" description="RIIa" evidence="2">
    <location>
        <begin position="14"/>
        <end position="51"/>
    </location>
</feature>
<feature type="compositionally biased region" description="Basic and acidic residues" evidence="1">
    <location>
        <begin position="465"/>
        <end position="488"/>
    </location>
</feature>
<feature type="region of interest" description="Disordered" evidence="1">
    <location>
        <begin position="128"/>
        <end position="165"/>
    </location>
</feature>
<proteinExistence type="predicted"/>
<dbReference type="InterPro" id="IPR003117">
    <property type="entry name" value="cAMP_dep_PK_reg_su_I/II_a/b"/>
</dbReference>
<dbReference type="CDD" id="cd12100">
    <property type="entry name" value="DD_CABYR_SP17"/>
    <property type="match status" value="1"/>
</dbReference>
<dbReference type="SUPFAM" id="SSF52540">
    <property type="entry name" value="P-loop containing nucleoside triphosphate hydrolases"/>
    <property type="match status" value="2"/>
</dbReference>
<protein>
    <submittedName>
        <fullName evidence="4">Abnormal spindle-like microcephaly-associated protein homolog isoform X1</fullName>
    </submittedName>
</protein>
<dbReference type="Gene3D" id="1.20.890.10">
    <property type="entry name" value="cAMP-dependent protein kinase regulatory subunit, dimerization-anchoring domain"/>
    <property type="match status" value="1"/>
</dbReference>
<dbReference type="InterPro" id="IPR000048">
    <property type="entry name" value="IQ_motif_EF-hand-BS"/>
</dbReference>
<dbReference type="GO" id="GO:0005516">
    <property type="term" value="F:calmodulin binding"/>
    <property type="evidence" value="ECO:0007669"/>
    <property type="project" value="TreeGrafter"/>
</dbReference>
<dbReference type="SMART" id="SM00015">
    <property type="entry name" value="IQ"/>
    <property type="match status" value="11"/>
</dbReference>
<feature type="region of interest" description="Disordered" evidence="1">
    <location>
        <begin position="525"/>
        <end position="548"/>
    </location>
</feature>
<feature type="compositionally biased region" description="Basic and acidic residues" evidence="1">
    <location>
        <begin position="186"/>
        <end position="214"/>
    </location>
</feature>
<evidence type="ECO:0000313" key="3">
    <source>
        <dbReference type="Proteomes" id="UP000694844"/>
    </source>
</evidence>
<feature type="region of interest" description="Disordered" evidence="1">
    <location>
        <begin position="365"/>
        <end position="394"/>
    </location>
</feature>
<dbReference type="InterPro" id="IPR047579">
    <property type="entry name" value="DD_CABYR_SP17"/>
</dbReference>
<dbReference type="AlphaFoldDB" id="A0A8B8DFJ5"/>
<feature type="compositionally biased region" description="Acidic residues" evidence="1">
    <location>
        <begin position="489"/>
        <end position="501"/>
    </location>
</feature>
<dbReference type="RefSeq" id="XP_022325721.1">
    <property type="nucleotide sequence ID" value="XM_022470013.1"/>
</dbReference>
<name>A0A8B8DFJ5_CRAVI</name>
<feature type="compositionally biased region" description="Basic and acidic residues" evidence="1">
    <location>
        <begin position="128"/>
        <end position="151"/>
    </location>
</feature>
<evidence type="ECO:0000256" key="1">
    <source>
        <dbReference type="SAM" id="MobiDB-lite"/>
    </source>
</evidence>
<gene>
    <name evidence="4" type="primary">LOC111125839</name>
</gene>
<feature type="compositionally biased region" description="Basic and acidic residues" evidence="1">
    <location>
        <begin position="420"/>
        <end position="453"/>
    </location>
</feature>
<feature type="region of interest" description="Disordered" evidence="1">
    <location>
        <begin position="185"/>
        <end position="243"/>
    </location>
</feature>
<reference evidence="4" key="1">
    <citation type="submission" date="2025-08" db="UniProtKB">
        <authorList>
            <consortium name="RefSeq"/>
        </authorList>
    </citation>
    <scope>IDENTIFICATION</scope>
    <source>
        <tissue evidence="4">Whole sample</tissue>
    </source>
</reference>
<feature type="compositionally biased region" description="Basic and acidic residues" evidence="1">
    <location>
        <begin position="229"/>
        <end position="243"/>
    </location>
</feature>
<accession>A0A8B8DFJ5</accession>
<evidence type="ECO:0000259" key="2">
    <source>
        <dbReference type="SMART" id="SM00394"/>
    </source>
</evidence>
<dbReference type="SUPFAM" id="SSF47391">
    <property type="entry name" value="Dimerization-anchoring domain of cAMP-dependent PK regulatory subunit"/>
    <property type="match status" value="1"/>
</dbReference>